<dbReference type="Pfam" id="PF01302">
    <property type="entry name" value="CAP_GLY"/>
    <property type="match status" value="1"/>
</dbReference>
<dbReference type="SUPFAM" id="SSF74924">
    <property type="entry name" value="Cap-Gly domain"/>
    <property type="match status" value="1"/>
</dbReference>
<feature type="coiled-coil region" evidence="1">
    <location>
        <begin position="549"/>
        <end position="583"/>
    </location>
</feature>
<dbReference type="Gene3D" id="2.30.30.190">
    <property type="entry name" value="CAP Gly-rich-like domain"/>
    <property type="match status" value="1"/>
</dbReference>
<proteinExistence type="predicted"/>
<dbReference type="SMART" id="SM01052">
    <property type="entry name" value="CAP_GLY"/>
    <property type="match status" value="1"/>
</dbReference>
<reference evidence="5" key="3">
    <citation type="submission" date="2025-08" db="UniProtKB">
        <authorList>
            <consortium name="RefSeq"/>
        </authorList>
    </citation>
    <scope>IDENTIFICATION</scope>
    <source>
        <strain evidence="5">CBS 342.82</strain>
    </source>
</reference>
<dbReference type="AlphaFoldDB" id="A0A6J3LWB8"/>
<feature type="domain" description="CAP-Gly" evidence="3">
    <location>
        <begin position="87"/>
        <end position="133"/>
    </location>
</feature>
<evidence type="ECO:0000256" key="1">
    <source>
        <dbReference type="SAM" id="Coils"/>
    </source>
</evidence>
<feature type="region of interest" description="Disordered" evidence="2">
    <location>
        <begin position="585"/>
        <end position="612"/>
    </location>
</feature>
<dbReference type="GO" id="GO:0008270">
    <property type="term" value="F:zinc ion binding"/>
    <property type="evidence" value="ECO:0007669"/>
    <property type="project" value="InterPro"/>
</dbReference>
<feature type="compositionally biased region" description="Polar residues" evidence="2">
    <location>
        <begin position="237"/>
        <end position="257"/>
    </location>
</feature>
<feature type="compositionally biased region" description="Polar residues" evidence="2">
    <location>
        <begin position="282"/>
        <end position="294"/>
    </location>
</feature>
<dbReference type="Proteomes" id="UP000504637">
    <property type="component" value="Unplaced"/>
</dbReference>
<sequence length="760" mass="82002">MALQTPRQPRSGLQRPSFGNTNTASSPNLNASLSASTSINRKASLNVLTGGYSDPKTPMTSKMDADLEVGDLVNVPGDMYGTVKFIGNVRGKTGRFAGVELEKEFAVRGKNDGDVDGVHYFTTSIPGAGIFLPVHRAERRDSPALSLDNFPATPGTPSHRSKGDARNTPPIPGMPLKFSQSVGPGVRPSSPTFKASRPSLPRPESPLRRQAPVLAPTPARTLSSSTRGARPAPPVSSPNKSTFRASTNSRPSTSHGQSARPYSRTGSRLGSRQEADEEKTPVPNTNGRNGSIASAPSFAQPGRPSSRLGSVGGSDSEILRLKTELAERDRRLAEQAASLSDMEASVKELSGLLPTDGPTPNSAYSFSMEGEGQNAAQLRQMLREKNEKITLLTSEFDAHRADFRSTLDSLEMASTETERVYEEQKRDLLIQAEQMSERIQELEDLNSSKKDFEDVARQLKGLEEFVQELEEGLEDARRGEAEARGEVEFLRGEVERCRSELKRERERSAAANGIGASKEIEQKDDEIRGLKAIIHSMSTGDSSTTTATLTKESDEIKRLQTALDDSNKEKETLEHELEQLRRNTAVTNGHSRNESDMTATLSNSGGGGGARSRASTFRATFVEHARRAAQENQAHLSTIADGSTAAGGGSSKPAAADVFCEMCESKEHDTFDCTHFQGNHDTSTEDGDLDDAASNVINPLVPASSHRSLSPGKENQAEGGRAAHNAAKANGEKKKDDEADKWCALCEKDGHLAYECPDEI</sequence>
<evidence type="ECO:0000259" key="3">
    <source>
        <dbReference type="PROSITE" id="PS50245"/>
    </source>
</evidence>
<dbReference type="InterPro" id="IPR036859">
    <property type="entry name" value="CAP-Gly_dom_sf"/>
</dbReference>
<dbReference type="InterPro" id="IPR036875">
    <property type="entry name" value="Znf_CCHC_sf"/>
</dbReference>
<evidence type="ECO:0000256" key="2">
    <source>
        <dbReference type="SAM" id="MobiDB-lite"/>
    </source>
</evidence>
<feature type="compositionally biased region" description="Basic and acidic residues" evidence="2">
    <location>
        <begin position="271"/>
        <end position="280"/>
    </location>
</feature>
<gene>
    <name evidence="5" type="ORF">K489DRAFT_413376</name>
</gene>
<accession>A0A6J3LWB8</accession>
<feature type="region of interest" description="Disordered" evidence="2">
    <location>
        <begin position="702"/>
        <end position="738"/>
    </location>
</feature>
<dbReference type="RefSeq" id="XP_033455968.1">
    <property type="nucleotide sequence ID" value="XM_033608032.1"/>
</dbReference>
<evidence type="ECO:0000313" key="4">
    <source>
        <dbReference type="Proteomes" id="UP000504637"/>
    </source>
</evidence>
<feature type="region of interest" description="Disordered" evidence="2">
    <location>
        <begin position="1"/>
        <end position="33"/>
    </location>
</feature>
<evidence type="ECO:0000313" key="5">
    <source>
        <dbReference type="RefSeq" id="XP_033455968.1"/>
    </source>
</evidence>
<dbReference type="PROSITE" id="PS50245">
    <property type="entry name" value="CAP_GLY_2"/>
    <property type="match status" value="1"/>
</dbReference>
<reference evidence="5" key="1">
    <citation type="submission" date="2020-01" db="EMBL/GenBank/DDBJ databases">
        <authorList>
            <consortium name="DOE Joint Genome Institute"/>
            <person name="Haridas S."/>
            <person name="Albert R."/>
            <person name="Binder M."/>
            <person name="Bloem J."/>
            <person name="Labutti K."/>
            <person name="Salamov A."/>
            <person name="Andreopoulos B."/>
            <person name="Baker S.E."/>
            <person name="Barry K."/>
            <person name="Bills G."/>
            <person name="Bluhm B.H."/>
            <person name="Cannon C."/>
            <person name="Castanera R."/>
            <person name="Culley D.E."/>
            <person name="Daum C."/>
            <person name="Ezra D."/>
            <person name="Gonzalez J.B."/>
            <person name="Henrissat B."/>
            <person name="Kuo A."/>
            <person name="Liang C."/>
            <person name="Lipzen A."/>
            <person name="Lutzoni F."/>
            <person name="Magnuson J."/>
            <person name="Mondo S."/>
            <person name="Nolan M."/>
            <person name="Ohm R."/>
            <person name="Pangilinan J."/>
            <person name="Park H.-J."/>
            <person name="Ramirez L."/>
            <person name="Alfaro M."/>
            <person name="Sun H."/>
            <person name="Tritt A."/>
            <person name="Yoshinaga Y."/>
            <person name="Zwiers L.-H."/>
            <person name="Turgeon B.G."/>
            <person name="Goodwin S.B."/>
            <person name="Spatafora J.W."/>
            <person name="Crous P.W."/>
            <person name="Grigoriev I.V."/>
        </authorList>
    </citation>
    <scope>NUCLEOTIDE SEQUENCE</scope>
    <source>
        <strain evidence="5">CBS 342.82</strain>
    </source>
</reference>
<dbReference type="InterPro" id="IPR000938">
    <property type="entry name" value="CAP-Gly_domain"/>
</dbReference>
<protein>
    <recommendedName>
        <fullName evidence="3">CAP-Gly domain-containing protein</fullName>
    </recommendedName>
</protein>
<keyword evidence="4" id="KW-1185">Reference proteome</keyword>
<dbReference type="OrthoDB" id="2130750at2759"/>
<dbReference type="GeneID" id="54365831"/>
<feature type="region of interest" description="Disordered" evidence="2">
    <location>
        <begin position="143"/>
        <end position="315"/>
    </location>
</feature>
<reference evidence="5" key="2">
    <citation type="submission" date="2020-04" db="EMBL/GenBank/DDBJ databases">
        <authorList>
            <consortium name="NCBI Genome Project"/>
        </authorList>
    </citation>
    <scope>NUCLEOTIDE SEQUENCE</scope>
    <source>
        <strain evidence="5">CBS 342.82</strain>
    </source>
</reference>
<dbReference type="GO" id="GO:0003676">
    <property type="term" value="F:nucleic acid binding"/>
    <property type="evidence" value="ECO:0007669"/>
    <property type="project" value="InterPro"/>
</dbReference>
<name>A0A6J3LWB8_9PEZI</name>
<keyword evidence="1" id="KW-0175">Coiled coil</keyword>
<feature type="compositionally biased region" description="Low complexity" evidence="2">
    <location>
        <begin position="20"/>
        <end position="33"/>
    </location>
</feature>
<feature type="coiled-coil region" evidence="1">
    <location>
        <begin position="368"/>
        <end position="507"/>
    </location>
</feature>
<dbReference type="SUPFAM" id="SSF57756">
    <property type="entry name" value="Retrovirus zinc finger-like domains"/>
    <property type="match status" value="1"/>
</dbReference>
<organism evidence="5">
    <name type="scientific">Dissoconium aciculare CBS 342.82</name>
    <dbReference type="NCBI Taxonomy" id="1314786"/>
    <lineage>
        <taxon>Eukaryota</taxon>
        <taxon>Fungi</taxon>
        <taxon>Dikarya</taxon>
        <taxon>Ascomycota</taxon>
        <taxon>Pezizomycotina</taxon>
        <taxon>Dothideomycetes</taxon>
        <taxon>Dothideomycetidae</taxon>
        <taxon>Mycosphaerellales</taxon>
        <taxon>Dissoconiaceae</taxon>
        <taxon>Dissoconium</taxon>
    </lineage>
</organism>